<accession>A0AAW2FK63</accession>
<sequence length="107" mass="12754">MTAVYISCTSCKTARIRYAYTVAGYLLSLPLLPLPNWRSAERDGGIKRTLLFPFLPDAFCCERHTRRIYWRRPYAYFFVSFFFLPEILSSCYGDLEYFHRERENILT</sequence>
<dbReference type="AlphaFoldDB" id="A0AAW2FK63"/>
<comment type="caution">
    <text evidence="2">The sequence shown here is derived from an EMBL/GenBank/DDBJ whole genome shotgun (WGS) entry which is preliminary data.</text>
</comment>
<dbReference type="EMBL" id="JADYXP020000010">
    <property type="protein sequence ID" value="KAL0115817.1"/>
    <property type="molecule type" value="Genomic_DNA"/>
</dbReference>
<protein>
    <submittedName>
        <fullName evidence="2">Uncharacterized protein</fullName>
    </submittedName>
</protein>
<evidence type="ECO:0000256" key="1">
    <source>
        <dbReference type="SAM" id="Phobius"/>
    </source>
</evidence>
<feature type="transmembrane region" description="Helical" evidence="1">
    <location>
        <begin position="74"/>
        <end position="95"/>
    </location>
</feature>
<evidence type="ECO:0000313" key="2">
    <source>
        <dbReference type="EMBL" id="KAL0115817.1"/>
    </source>
</evidence>
<keyword evidence="1" id="KW-0812">Transmembrane</keyword>
<keyword evidence="3" id="KW-1185">Reference proteome</keyword>
<dbReference type="Proteomes" id="UP001430953">
    <property type="component" value="Unassembled WGS sequence"/>
</dbReference>
<proteinExistence type="predicted"/>
<name>A0AAW2FK63_9HYME</name>
<keyword evidence="1" id="KW-1133">Transmembrane helix</keyword>
<keyword evidence="1" id="KW-0472">Membrane</keyword>
<evidence type="ECO:0000313" key="3">
    <source>
        <dbReference type="Proteomes" id="UP001430953"/>
    </source>
</evidence>
<organism evidence="2 3">
    <name type="scientific">Cardiocondyla obscurior</name>
    <dbReference type="NCBI Taxonomy" id="286306"/>
    <lineage>
        <taxon>Eukaryota</taxon>
        <taxon>Metazoa</taxon>
        <taxon>Ecdysozoa</taxon>
        <taxon>Arthropoda</taxon>
        <taxon>Hexapoda</taxon>
        <taxon>Insecta</taxon>
        <taxon>Pterygota</taxon>
        <taxon>Neoptera</taxon>
        <taxon>Endopterygota</taxon>
        <taxon>Hymenoptera</taxon>
        <taxon>Apocrita</taxon>
        <taxon>Aculeata</taxon>
        <taxon>Formicoidea</taxon>
        <taxon>Formicidae</taxon>
        <taxon>Myrmicinae</taxon>
        <taxon>Cardiocondyla</taxon>
    </lineage>
</organism>
<reference evidence="2 3" key="1">
    <citation type="submission" date="2023-03" db="EMBL/GenBank/DDBJ databases">
        <title>High recombination rates correlate with genetic variation in Cardiocondyla obscurior ants.</title>
        <authorList>
            <person name="Errbii M."/>
        </authorList>
    </citation>
    <scope>NUCLEOTIDE SEQUENCE [LARGE SCALE GENOMIC DNA]</scope>
    <source>
        <strain evidence="2">Alpha-2009</strain>
        <tissue evidence="2">Whole body</tissue>
    </source>
</reference>
<gene>
    <name evidence="2" type="ORF">PUN28_010992</name>
</gene>